<dbReference type="OrthoDB" id="5278911at2759"/>
<evidence type="ECO:0000256" key="1">
    <source>
        <dbReference type="SAM" id="MobiDB-lite"/>
    </source>
</evidence>
<proteinExistence type="predicted"/>
<protein>
    <submittedName>
        <fullName evidence="2">Tafazzin</fullName>
    </submittedName>
</protein>
<comment type="caution">
    <text evidence="2">The sequence shown here is derived from an EMBL/GenBank/DDBJ whole genome shotgun (WGS) entry which is preliminary data.</text>
</comment>
<keyword evidence="3" id="KW-1185">Reference proteome</keyword>
<organism evidence="2 3">
    <name type="scientific">Hirsutella rhossiliensis</name>
    <dbReference type="NCBI Taxonomy" id="111463"/>
    <lineage>
        <taxon>Eukaryota</taxon>
        <taxon>Fungi</taxon>
        <taxon>Dikarya</taxon>
        <taxon>Ascomycota</taxon>
        <taxon>Pezizomycotina</taxon>
        <taxon>Sordariomycetes</taxon>
        <taxon>Hypocreomycetidae</taxon>
        <taxon>Hypocreales</taxon>
        <taxon>Ophiocordycipitaceae</taxon>
        <taxon>Hirsutella</taxon>
    </lineage>
</organism>
<sequence>MPRKRPQVKSFKPNPVASSAQSSAPSASADKNRAPASVNQLLANLRRASTASSAARPVPTPAPSLPPAIREVLQLPETPAPLPRRAARQRFDEHGRRLPAGPAPPRSWLSKEYAETAAERHPGRSSRVTFPGPAQATLPGAYMPAPGSFIDILLRRLALDWEAHRVYNQYHLYSLPSHLKTALIRYIGVAAEQGASVADLKVILLPPAGAYSDDDDDHTGRESTWNCEISCLDLSGSIGRSLQPKDVSRLLFPLTTETGSEQVKDSWDAADPIPSPPRVLLPNLTHLSLALDPTTGQDASWKQLLALSSKLSAVTHLSLAFWPAPCQHRPRQHSFVAPFGGPESPEGGPRDSMDGDWSETLLVLRLLSRNLYRLEYLDLTGCVSWFEALKLENGHDFVDWVWAWGKLGVLRLYAGWTPGEDALPSERLAHGEAAKMARSIERHIVAKRAGKAMFITVEHDEAA</sequence>
<dbReference type="EMBL" id="JAIZPD010000003">
    <property type="protein sequence ID" value="KAH0965785.1"/>
    <property type="molecule type" value="Genomic_DNA"/>
</dbReference>
<feature type="compositionally biased region" description="Low complexity" evidence="1">
    <location>
        <begin position="17"/>
        <end position="29"/>
    </location>
</feature>
<reference evidence="2" key="1">
    <citation type="submission" date="2021-09" db="EMBL/GenBank/DDBJ databases">
        <title>A high-quality genome of the endoparasitic fungus Hirsutella rhossiliensis with a comparison of Hirsutella genomes reveals transposable elements contributing to genome size variation.</title>
        <authorList>
            <person name="Lin R."/>
            <person name="Jiao Y."/>
            <person name="Sun X."/>
            <person name="Ling J."/>
            <person name="Xie B."/>
            <person name="Cheng X."/>
        </authorList>
    </citation>
    <scope>NUCLEOTIDE SEQUENCE</scope>
    <source>
        <strain evidence="2">HR02</strain>
    </source>
</reference>
<dbReference type="RefSeq" id="XP_044723298.1">
    <property type="nucleotide sequence ID" value="XM_044862272.1"/>
</dbReference>
<name>A0A9P8N2R3_9HYPO</name>
<gene>
    <name evidence="2" type="ORF">HRG_03801</name>
</gene>
<feature type="region of interest" description="Disordered" evidence="1">
    <location>
        <begin position="90"/>
        <end position="109"/>
    </location>
</feature>
<feature type="compositionally biased region" description="Low complexity" evidence="1">
    <location>
        <begin position="46"/>
        <end position="57"/>
    </location>
</feature>
<dbReference type="Proteomes" id="UP000824596">
    <property type="component" value="Unassembled WGS sequence"/>
</dbReference>
<dbReference type="AlphaFoldDB" id="A0A9P8N2R3"/>
<evidence type="ECO:0000313" key="2">
    <source>
        <dbReference type="EMBL" id="KAH0965785.1"/>
    </source>
</evidence>
<feature type="region of interest" description="Disordered" evidence="1">
    <location>
        <begin position="1"/>
        <end position="67"/>
    </location>
</feature>
<dbReference type="GeneID" id="68352930"/>
<accession>A0A9P8N2R3</accession>
<evidence type="ECO:0000313" key="3">
    <source>
        <dbReference type="Proteomes" id="UP000824596"/>
    </source>
</evidence>